<evidence type="ECO:0000259" key="16">
    <source>
        <dbReference type="PROSITE" id="PS50014"/>
    </source>
</evidence>
<evidence type="ECO:0000259" key="17">
    <source>
        <dbReference type="PROSITE" id="PS50016"/>
    </source>
</evidence>
<dbReference type="PROSITE" id="PS50827">
    <property type="entry name" value="DDT"/>
    <property type="match status" value="1"/>
</dbReference>
<feature type="compositionally biased region" description="Polar residues" evidence="15">
    <location>
        <begin position="1802"/>
        <end position="1813"/>
    </location>
</feature>
<comment type="subcellular location">
    <subcellularLocation>
        <location evidence="1">Nucleus</location>
    </subcellularLocation>
</comment>
<evidence type="ECO:0000256" key="7">
    <source>
        <dbReference type="ARBA" id="ARBA00023054"/>
    </source>
</evidence>
<dbReference type="GO" id="GO:0000785">
    <property type="term" value="C:chromatin"/>
    <property type="evidence" value="ECO:0007669"/>
    <property type="project" value="TreeGrafter"/>
</dbReference>
<keyword evidence="5" id="KW-0862">Zinc</keyword>
<evidence type="ECO:0000256" key="5">
    <source>
        <dbReference type="ARBA" id="ARBA00022833"/>
    </source>
</evidence>
<feature type="compositionally biased region" description="Gly residues" evidence="15">
    <location>
        <begin position="2274"/>
        <end position="2283"/>
    </location>
</feature>
<dbReference type="Pfam" id="PF15613">
    <property type="entry name" value="WSD"/>
    <property type="match status" value="1"/>
</dbReference>
<evidence type="ECO:0000256" key="13">
    <source>
        <dbReference type="PROSITE-ProRule" id="PRU00146"/>
    </source>
</evidence>
<evidence type="ECO:0000256" key="4">
    <source>
        <dbReference type="ARBA" id="ARBA00022771"/>
    </source>
</evidence>
<evidence type="ECO:0000256" key="1">
    <source>
        <dbReference type="ARBA" id="ARBA00004123"/>
    </source>
</evidence>
<proteinExistence type="inferred from homology"/>
<dbReference type="SMART" id="SM00297">
    <property type="entry name" value="BROMO"/>
    <property type="match status" value="1"/>
</dbReference>
<feature type="compositionally biased region" description="Polar residues" evidence="15">
    <location>
        <begin position="600"/>
        <end position="621"/>
    </location>
</feature>
<feature type="region of interest" description="Disordered" evidence="15">
    <location>
        <begin position="1371"/>
        <end position="1445"/>
    </location>
</feature>
<evidence type="ECO:0000313" key="21">
    <source>
        <dbReference type="RefSeq" id="XP_031414821.2"/>
    </source>
</evidence>
<comment type="similarity">
    <text evidence="2">Belongs to the WAL family.</text>
</comment>
<feature type="compositionally biased region" description="Low complexity" evidence="15">
    <location>
        <begin position="1379"/>
        <end position="1392"/>
    </location>
</feature>
<evidence type="ECO:0000256" key="12">
    <source>
        <dbReference type="PROSITE-ProRule" id="PRU00035"/>
    </source>
</evidence>
<dbReference type="OrthoDB" id="21449at2759"/>
<dbReference type="GO" id="GO:0008270">
    <property type="term" value="F:zinc ion binding"/>
    <property type="evidence" value="ECO:0007669"/>
    <property type="project" value="UniProtKB-KW"/>
</dbReference>
<dbReference type="InterPro" id="IPR019787">
    <property type="entry name" value="Znf_PHD-finger"/>
</dbReference>
<feature type="compositionally biased region" description="Low complexity" evidence="15">
    <location>
        <begin position="379"/>
        <end position="419"/>
    </location>
</feature>
<feature type="compositionally biased region" description="Low complexity" evidence="15">
    <location>
        <begin position="513"/>
        <end position="530"/>
    </location>
</feature>
<dbReference type="PANTHER" id="PTHR45915:SF1">
    <property type="entry name" value="BROMODOMAIN ADJACENT TO ZINC FINGER DOMAIN PROTEIN 2B"/>
    <property type="match status" value="1"/>
</dbReference>
<feature type="compositionally biased region" description="Low complexity" evidence="15">
    <location>
        <begin position="255"/>
        <end position="273"/>
    </location>
</feature>
<dbReference type="InterPro" id="IPR001487">
    <property type="entry name" value="Bromodomain"/>
</dbReference>
<protein>
    <submittedName>
        <fullName evidence="21">LOW QUALITY PROTEIN: bromodomain adjacent to zinc finger domain protein 2B-like</fullName>
    </submittedName>
</protein>
<dbReference type="FunFam" id="3.30.890.10:FF:000002">
    <property type="entry name" value="Bromodomain adjacent to zinc finger domain protein 2B"/>
    <property type="match status" value="1"/>
</dbReference>
<feature type="region of interest" description="Disordered" evidence="15">
    <location>
        <begin position="1850"/>
        <end position="1904"/>
    </location>
</feature>
<dbReference type="PROSITE" id="PS50014">
    <property type="entry name" value="BROMODOMAIN_2"/>
    <property type="match status" value="1"/>
</dbReference>
<feature type="compositionally biased region" description="Low complexity" evidence="15">
    <location>
        <begin position="807"/>
        <end position="822"/>
    </location>
</feature>
<dbReference type="PROSITE" id="PS50982">
    <property type="entry name" value="MBD"/>
    <property type="match status" value="1"/>
</dbReference>
<feature type="domain" description="DDT" evidence="18">
    <location>
        <begin position="1191"/>
        <end position="1255"/>
    </location>
</feature>
<feature type="region of interest" description="Disordered" evidence="15">
    <location>
        <begin position="2033"/>
        <end position="2058"/>
    </location>
</feature>
<feature type="compositionally biased region" description="Acidic residues" evidence="15">
    <location>
        <begin position="1402"/>
        <end position="1425"/>
    </location>
</feature>
<feature type="compositionally biased region" description="Acidic residues" evidence="15">
    <location>
        <begin position="1562"/>
        <end position="1581"/>
    </location>
</feature>
<evidence type="ECO:0000256" key="6">
    <source>
        <dbReference type="ARBA" id="ARBA00023015"/>
    </source>
</evidence>
<reference evidence="21" key="1">
    <citation type="submission" date="2025-08" db="UniProtKB">
        <authorList>
            <consortium name="RefSeq"/>
        </authorList>
    </citation>
    <scope>IDENTIFICATION</scope>
</reference>
<feature type="region of interest" description="Disordered" evidence="15">
    <location>
        <begin position="2274"/>
        <end position="2335"/>
    </location>
</feature>
<dbReference type="InterPro" id="IPR018501">
    <property type="entry name" value="DDT_dom"/>
</dbReference>
<evidence type="ECO:0000256" key="2">
    <source>
        <dbReference type="ARBA" id="ARBA00007444"/>
    </source>
</evidence>
<dbReference type="CDD" id="cd15630">
    <property type="entry name" value="PHD_BAZ2B"/>
    <property type="match status" value="1"/>
</dbReference>
<evidence type="ECO:0000259" key="18">
    <source>
        <dbReference type="PROSITE" id="PS50827"/>
    </source>
</evidence>
<dbReference type="Pfam" id="PF00628">
    <property type="entry name" value="PHD"/>
    <property type="match status" value="1"/>
</dbReference>
<feature type="coiled-coil region" evidence="14">
    <location>
        <begin position="1007"/>
        <end position="1088"/>
    </location>
</feature>
<keyword evidence="11" id="KW-0539">Nucleus</keyword>
<name>A0A6P8ER44_CLUHA</name>
<feature type="domain" description="PHD-type" evidence="17">
    <location>
        <begin position="2160"/>
        <end position="2210"/>
    </location>
</feature>
<feature type="compositionally biased region" description="Acidic residues" evidence="15">
    <location>
        <begin position="274"/>
        <end position="299"/>
    </location>
</feature>
<evidence type="ECO:0000256" key="14">
    <source>
        <dbReference type="SAM" id="Coils"/>
    </source>
</evidence>
<organism evidence="20 21">
    <name type="scientific">Clupea harengus</name>
    <name type="common">Atlantic herring</name>
    <dbReference type="NCBI Taxonomy" id="7950"/>
    <lineage>
        <taxon>Eukaryota</taxon>
        <taxon>Metazoa</taxon>
        <taxon>Chordata</taxon>
        <taxon>Craniata</taxon>
        <taxon>Vertebrata</taxon>
        <taxon>Euteleostomi</taxon>
        <taxon>Actinopterygii</taxon>
        <taxon>Neopterygii</taxon>
        <taxon>Teleostei</taxon>
        <taxon>Clupei</taxon>
        <taxon>Clupeiformes</taxon>
        <taxon>Clupeoidei</taxon>
        <taxon>Clupeidae</taxon>
        <taxon>Clupea</taxon>
    </lineage>
</organism>
<dbReference type="SMART" id="SM00249">
    <property type="entry name" value="PHD"/>
    <property type="match status" value="1"/>
</dbReference>
<dbReference type="InterPro" id="IPR018359">
    <property type="entry name" value="Bromodomain_CS"/>
</dbReference>
<keyword evidence="8 12" id="KW-0103">Bromodomain</keyword>
<evidence type="ECO:0000256" key="9">
    <source>
        <dbReference type="ARBA" id="ARBA00023125"/>
    </source>
</evidence>
<dbReference type="RefSeq" id="XP_031414821.2">
    <property type="nucleotide sequence ID" value="XM_031558961.2"/>
</dbReference>
<dbReference type="SMART" id="SM00391">
    <property type="entry name" value="MBD"/>
    <property type="match status" value="1"/>
</dbReference>
<evidence type="ECO:0000256" key="8">
    <source>
        <dbReference type="ARBA" id="ARBA00023117"/>
    </source>
</evidence>
<sequence>MESGERLAPPSSGPAVSAASSSSPSSSSPASSSSSATNAKSSLSHAATATLGSLFGGGEQVFGGSPMTFPLLGHPAFGLLSPGSVRPEFGGLGALGVTAALAAHPQLGAFTEWWRATEAHGHTAAAFFPPFLSLPPLFAPPLQNHEASPYQSRTPSKSRRSTKGVNGALNGTVVSSSALSKGSISSTLASAHGTPDQAKAPGSKPRAHKSSPLDSSTAELLDKSSRQKPKEKRQSQSSTLVLQKLRKKAGTGSAVSDSESGSSDSDLDGVSSSDLDDLDEDDDEEDDDDQSKESDESDSEKERQKKKAKLLTPTSGLKRDKPKPSRPLDPLLPSMQPPPSPPPAHTSVIQAIGLAASTKPLALIAHPRGREGSSSPQHLASISSKASPPSLSPPASSSARPRPSSPQQLPLSLCSSPKPLSVPSPPRPLPLSSSPKPPSLSPSPRPPRSKAPSPLKTPNPLLEASASRKLLQASLAHLTQFRLQQSFLSQEQAFPLPLKRQSGSSKTSRRSGVHSSSPSPASSSSSSSSSLPPPKLTPEALSSRTKVPSEVSGLLLPPGLLGLHTPNGVIQQPPAQDAPLALTTKPRAPSAQPSKGAPYTPTSIADTSLPVNLSTGSSRTQPPAALSAVGALQSATPLAAPAPTEGGRARGSRKSKSPKALAAWKGNAQNHLAQSLVDLFQHGALPEGEPAASSKDSDDSGDDDDDEDDDLGDEEDEDEEDSDDSLSESDSNSDGDLNSSEKKKKKKSSGDAATSGEKLITKDHAQLSASANHSLSDCSPLNLQVIKPTGMVTPTIVTSAGALTYHSSPSSSYSLGSTPPGSAKRKRVISEEELRIPLEMGWQRETRIKMAGGRLQGDVAYYSPCGKRLRQYPDVVKYLSRNGIADITRDNFSFSAKVMVGDFYEARDGPQGLQWCLLKDEEVIPRLLAMEGRRGRPPSTERQQRGAEDGSGSSGSSRRRKGRPPNVGEAEFPSPSEAKLLRKLEAQEIARQAAQMKMMRKLEKQALARAAKEARKQQAIMAAEERRKQKEQIKILKQQEKIKRIQQIRMEKEVRAQQILEAKRKKREEVANAKILEAEKRIKEKEMRRQQGIILKHQEMERHRLDMERERRRQHVMLMKAVDARKKAEERERVRQEKRDEKRQKLERKMELRRLEMEIAREMKKPNEDMCLADHKPMPELSRIPGLVLSGTVFSNCLMVVQFLRAFGKVLGMDPGEVPTLGVLQEGLLNLGNSMGRVQDLLVRMLSSAVSDPGLPPGHKSKTILGENLTAVGLNRDNVSEVLQMYLDAHRWQSGPVLSQLADSMRTKAFQAHTPAQKVSVLAFLISELACSKSVVSEIDKSLDHMTVMRRDELAMEVKLKKLKIIHAKRTGKREVSLGGEEPPSTGTPTPGIKRKRKGGDSEDEDDEDEESDEAGDDDEEDEEEEVKKGKKVETCDEDDTDQATSVEELEKQIEKLAKQQNQIRKKLFEASHSLRSMMYGQDRYRRRYWVLPQCGGVYVEALESGEGPEELEKERERLQSFQALQIKEEAPEEPQQSELQQEQEEEEALPLVDPVEVKEEVPDEEEEAEAMEDDDGEEEVKEEKPAVEGAEEAIPSPKEGSELSSPPTEERPPTPSALPTHPSSPAKPETLPEEQLPEAPPQAADGSPHHSVLPNGCLHGLSTTITAPSPPDASLDQQQPPLPSSPGVPPALTPAAPSLLVLPPLLAGACPGGPQQSQQPLLLPSDQLLRVLTERGGHWFSLLPRAPCDDGSSLRPHPGPRVSATADPSATSAAAAPPTAPDQPKSPPSCSPNPHPASPLHSITTPAASSFPISPLQGKPGMALPICGWSGGLATPQLPLCSSPLPHYPSGEGSASPMLPPSVSTSMSGSPAPHGDKPPGADSPVPILELTRPQDHPTPQPIPEDMMLGWWKLSDMEELRALMESMHSRGIREKSLQKQLQKSMELIALTCNKNKEVAVMEVAVPDDEGQVSEEVVQMWCVEEQAMETDIALLQQVEELEKKVTAASLQVKGWMFPEPQSEREDLVYYEHKIPTPAAPPEGGRGNSSSGSDRGTLQRHLDNPLDIAVMRLADLESHIERRYLQSPLGSTIQIKLDNVGTVTVPGPSLSTGARGEGSEEEVAPGLKMWRKALTEVRSSSQLAMCLQQLQKSIAWERSIMKVYCQICRKGDNEDLLLLCDGCDKGCHTYCHKPKIFTIPEGDWYCPSCITKASTQSPNKNKKPQTKSPASARRGNEAAKRNRKQPEPAEVEPAAAAAAAAAATATAAAAAAADGATGGAVGGAAGAAAGATGAMGPPAGATAGPSTPPKKGAKDTKKSTPPPAAKQDSPVCVKRAKTAKDNNRDLGLCRVLLAELENHQDAWPFLTPVNLKSVSGYRKVIKKPMDFSTIREKLVSSQYQNLETFIIDVNLVFENCEKFNEDNSDIGRAGHNMRKFFEKRWTELLKQTN</sequence>
<dbReference type="GO" id="GO:0003677">
    <property type="term" value="F:DNA binding"/>
    <property type="evidence" value="ECO:0007669"/>
    <property type="project" value="UniProtKB-KW"/>
</dbReference>
<dbReference type="GeneID" id="105911853"/>
<keyword evidence="7 14" id="KW-0175">Coiled coil</keyword>
<feature type="domain" description="Bromo" evidence="16">
    <location>
        <begin position="2355"/>
        <end position="2425"/>
    </location>
</feature>
<feature type="compositionally biased region" description="Pro residues" evidence="15">
    <location>
        <begin position="1779"/>
        <end position="1798"/>
    </location>
</feature>
<accession>A0A6P8ER44</accession>
<evidence type="ECO:0000256" key="3">
    <source>
        <dbReference type="ARBA" id="ARBA00022723"/>
    </source>
</evidence>
<evidence type="ECO:0000256" key="10">
    <source>
        <dbReference type="ARBA" id="ARBA00023163"/>
    </source>
</evidence>
<feature type="region of interest" description="Disordered" evidence="15">
    <location>
        <begin position="143"/>
        <end position="170"/>
    </location>
</feature>
<feature type="region of interest" description="Disordered" evidence="15">
    <location>
        <begin position="2212"/>
        <end position="2251"/>
    </location>
</feature>
<dbReference type="PROSITE" id="PS00633">
    <property type="entry name" value="BROMODOMAIN_1"/>
    <property type="match status" value="1"/>
</dbReference>
<evidence type="ECO:0000256" key="15">
    <source>
        <dbReference type="SAM" id="MobiDB-lite"/>
    </source>
</evidence>
<dbReference type="InterPro" id="IPR001739">
    <property type="entry name" value="Methyl_CpG_DNA-bd"/>
</dbReference>
<feature type="region of interest" description="Disordered" evidence="15">
    <location>
        <begin position="1123"/>
        <end position="1143"/>
    </location>
</feature>
<feature type="region of interest" description="Disordered" evidence="15">
    <location>
        <begin position="1750"/>
        <end position="1815"/>
    </location>
</feature>
<feature type="region of interest" description="Disordered" evidence="15">
    <location>
        <begin position="187"/>
        <end position="464"/>
    </location>
</feature>
<dbReference type="FunFam" id="3.30.40.10:FF:000199">
    <property type="entry name" value="Bromodomain adjacent to zinc finger domain 2B"/>
    <property type="match status" value="1"/>
</dbReference>
<evidence type="ECO:0000256" key="11">
    <source>
        <dbReference type="ARBA" id="ARBA00023242"/>
    </source>
</evidence>
<dbReference type="Proteomes" id="UP000515152">
    <property type="component" value="Chromosome 21"/>
</dbReference>
<dbReference type="InterPro" id="IPR037374">
    <property type="entry name" value="BAZ2A/B_Bromo"/>
</dbReference>
<keyword evidence="4 13" id="KW-0863">Zinc-finger</keyword>
<evidence type="ECO:0000313" key="20">
    <source>
        <dbReference type="Proteomes" id="UP000515152"/>
    </source>
</evidence>
<feature type="compositionally biased region" description="Low complexity" evidence="15">
    <location>
        <begin position="1764"/>
        <end position="1778"/>
    </location>
</feature>
<feature type="compositionally biased region" description="Pro residues" evidence="15">
    <location>
        <begin position="1681"/>
        <end position="1693"/>
    </location>
</feature>
<keyword evidence="6" id="KW-0805">Transcription regulation</keyword>
<feature type="region of interest" description="Disordered" evidence="15">
    <location>
        <begin position="490"/>
        <end position="758"/>
    </location>
</feature>
<dbReference type="SMART" id="SM00571">
    <property type="entry name" value="DDT"/>
    <property type="match status" value="1"/>
</dbReference>
<feature type="domain" description="MBD" evidence="19">
    <location>
        <begin position="828"/>
        <end position="899"/>
    </location>
</feature>
<dbReference type="KEGG" id="char:105911853"/>
<dbReference type="InterPro" id="IPR001965">
    <property type="entry name" value="Znf_PHD"/>
</dbReference>
<feature type="region of interest" description="Disordered" evidence="15">
    <location>
        <begin position="1"/>
        <end position="42"/>
    </location>
</feature>
<keyword evidence="10" id="KW-0804">Transcription</keyword>
<feature type="compositionally biased region" description="Low complexity" evidence="15">
    <location>
        <begin position="8"/>
        <end position="42"/>
    </location>
</feature>
<feature type="region of interest" description="Disordered" evidence="15">
    <location>
        <begin position="1505"/>
        <end position="1697"/>
    </location>
</feature>
<dbReference type="Pfam" id="PF00439">
    <property type="entry name" value="Bromodomain"/>
    <property type="match status" value="1"/>
</dbReference>
<feature type="compositionally biased region" description="Basic and acidic residues" evidence="15">
    <location>
        <begin position="2232"/>
        <end position="2245"/>
    </location>
</feature>
<feature type="region of interest" description="Disordered" evidence="15">
    <location>
        <begin position="929"/>
        <end position="977"/>
    </location>
</feature>
<dbReference type="CDD" id="cd05503">
    <property type="entry name" value="Bromo_BAZ2A_B_like"/>
    <property type="match status" value="1"/>
</dbReference>
<feature type="compositionally biased region" description="Basic and acidic residues" evidence="15">
    <location>
        <begin position="1426"/>
        <end position="1435"/>
    </location>
</feature>
<dbReference type="PROSITE" id="PS50016">
    <property type="entry name" value="ZF_PHD_2"/>
    <property type="match status" value="1"/>
</dbReference>
<feature type="region of interest" description="Disordered" evidence="15">
    <location>
        <begin position="807"/>
        <end position="828"/>
    </location>
</feature>
<dbReference type="Pfam" id="PF01429">
    <property type="entry name" value="MBD"/>
    <property type="match status" value="1"/>
</dbReference>
<feature type="compositionally biased region" description="Acidic residues" evidence="15">
    <location>
        <begin position="699"/>
        <end position="733"/>
    </location>
</feature>
<dbReference type="PANTHER" id="PTHR45915">
    <property type="entry name" value="TRANSCRIPTION INTERMEDIARY FACTOR"/>
    <property type="match status" value="1"/>
</dbReference>
<keyword evidence="20" id="KW-1185">Reference proteome</keyword>
<dbReference type="GO" id="GO:0005634">
    <property type="term" value="C:nucleus"/>
    <property type="evidence" value="ECO:0007669"/>
    <property type="project" value="UniProtKB-SubCell"/>
</dbReference>
<feature type="compositionally biased region" description="Low complexity" evidence="15">
    <location>
        <begin position="2284"/>
        <end position="2303"/>
    </location>
</feature>
<dbReference type="CDD" id="cd01397">
    <property type="entry name" value="HAT_MBD"/>
    <property type="match status" value="1"/>
</dbReference>
<evidence type="ECO:0000259" key="19">
    <source>
        <dbReference type="PROSITE" id="PS50982"/>
    </source>
</evidence>
<feature type="compositionally biased region" description="Pro residues" evidence="15">
    <location>
        <begin position="420"/>
        <end position="446"/>
    </location>
</feature>
<dbReference type="Pfam" id="PF02791">
    <property type="entry name" value="DDT"/>
    <property type="match status" value="1"/>
</dbReference>
<keyword evidence="9" id="KW-0238">DNA-binding</keyword>
<dbReference type="InterPro" id="IPR028941">
    <property type="entry name" value="WHIM2_dom"/>
</dbReference>
<feature type="compositionally biased region" description="Low complexity" evidence="15">
    <location>
        <begin position="553"/>
        <end position="563"/>
    </location>
</feature>
<gene>
    <name evidence="21" type="primary">LOC105911853</name>
</gene>
<keyword evidence="3" id="KW-0479">Metal-binding</keyword>
<feature type="compositionally biased region" description="Pro residues" evidence="15">
    <location>
        <begin position="335"/>
        <end position="344"/>
    </location>
</feature>